<reference evidence="1 2" key="1">
    <citation type="submission" date="2016-11" db="EMBL/GenBank/DDBJ databases">
        <authorList>
            <person name="Jaros S."/>
            <person name="Januszkiewicz K."/>
            <person name="Wedrychowicz H."/>
        </authorList>
    </citation>
    <scope>NUCLEOTIDE SEQUENCE [LARGE SCALE GENOMIC DNA]</scope>
    <source>
        <strain evidence="1 2">GAS499</strain>
    </source>
</reference>
<proteinExistence type="predicted"/>
<dbReference type="Proteomes" id="UP000189935">
    <property type="component" value="Chromosome I"/>
</dbReference>
<dbReference type="Pfam" id="PF04255">
    <property type="entry name" value="DUF433"/>
    <property type="match status" value="1"/>
</dbReference>
<dbReference type="RefSeq" id="WP_079544807.1">
    <property type="nucleotide sequence ID" value="NZ_LT670844.1"/>
</dbReference>
<dbReference type="InterPro" id="IPR007367">
    <property type="entry name" value="DUF433"/>
</dbReference>
<gene>
    <name evidence="1" type="ORF">SAMN05444159_1771</name>
</gene>
<accession>A0A1M6MWP9</accession>
<dbReference type="EMBL" id="LT670844">
    <property type="protein sequence ID" value="SHJ87905.1"/>
    <property type="molecule type" value="Genomic_DNA"/>
</dbReference>
<dbReference type="AlphaFoldDB" id="A0A1M6MWP9"/>
<dbReference type="OrthoDB" id="200074at2"/>
<name>A0A1M6MWP9_9BRAD</name>
<dbReference type="SUPFAM" id="SSF46689">
    <property type="entry name" value="Homeodomain-like"/>
    <property type="match status" value="1"/>
</dbReference>
<protein>
    <submittedName>
        <fullName evidence="1">Uncharacterized conserved protein, DUF433 family</fullName>
    </submittedName>
</protein>
<sequence length="75" mass="8280">MSDLLKRITIDADRMHGRPCIRGLRVTVADILGLMSAGQSRETILQEYPYLEDADIDAVLAFAARQADHPIIAAE</sequence>
<dbReference type="PANTHER" id="PTHR34849:SF3">
    <property type="entry name" value="SSR2962 PROTEIN"/>
    <property type="match status" value="1"/>
</dbReference>
<dbReference type="InterPro" id="IPR036388">
    <property type="entry name" value="WH-like_DNA-bd_sf"/>
</dbReference>
<dbReference type="InterPro" id="IPR009057">
    <property type="entry name" value="Homeodomain-like_sf"/>
</dbReference>
<evidence type="ECO:0000313" key="1">
    <source>
        <dbReference type="EMBL" id="SHJ87905.1"/>
    </source>
</evidence>
<dbReference type="PANTHER" id="PTHR34849">
    <property type="entry name" value="SSL5025 PROTEIN"/>
    <property type="match status" value="1"/>
</dbReference>
<organism evidence="1 2">
    <name type="scientific">Bradyrhizobium lablabi</name>
    <dbReference type="NCBI Taxonomy" id="722472"/>
    <lineage>
        <taxon>Bacteria</taxon>
        <taxon>Pseudomonadati</taxon>
        <taxon>Pseudomonadota</taxon>
        <taxon>Alphaproteobacteria</taxon>
        <taxon>Hyphomicrobiales</taxon>
        <taxon>Nitrobacteraceae</taxon>
        <taxon>Bradyrhizobium</taxon>
    </lineage>
</organism>
<evidence type="ECO:0000313" key="2">
    <source>
        <dbReference type="Proteomes" id="UP000189935"/>
    </source>
</evidence>
<dbReference type="Gene3D" id="1.10.10.10">
    <property type="entry name" value="Winged helix-like DNA-binding domain superfamily/Winged helix DNA-binding domain"/>
    <property type="match status" value="1"/>
</dbReference>